<evidence type="ECO:0000313" key="1">
    <source>
        <dbReference type="EMBL" id="KAK3067052.1"/>
    </source>
</evidence>
<name>A0ACC3DET4_9PEZI</name>
<accession>A0ACC3DET4</accession>
<evidence type="ECO:0000313" key="2">
    <source>
        <dbReference type="Proteomes" id="UP001186974"/>
    </source>
</evidence>
<reference evidence="1" key="1">
    <citation type="submission" date="2024-09" db="EMBL/GenBank/DDBJ databases">
        <title>Black Yeasts Isolated from many extreme environments.</title>
        <authorList>
            <person name="Coleine C."/>
            <person name="Stajich J.E."/>
            <person name="Selbmann L."/>
        </authorList>
    </citation>
    <scope>NUCLEOTIDE SEQUENCE</scope>
    <source>
        <strain evidence="1">CCFEE 5737</strain>
    </source>
</reference>
<proteinExistence type="predicted"/>
<dbReference type="Proteomes" id="UP001186974">
    <property type="component" value="Unassembled WGS sequence"/>
</dbReference>
<organism evidence="1 2">
    <name type="scientific">Coniosporium uncinatum</name>
    <dbReference type="NCBI Taxonomy" id="93489"/>
    <lineage>
        <taxon>Eukaryota</taxon>
        <taxon>Fungi</taxon>
        <taxon>Dikarya</taxon>
        <taxon>Ascomycota</taxon>
        <taxon>Pezizomycotina</taxon>
        <taxon>Dothideomycetes</taxon>
        <taxon>Dothideomycetes incertae sedis</taxon>
        <taxon>Coniosporium</taxon>
    </lineage>
</organism>
<sequence>NALHWAQGKPVDGGDAVRKDIVLRLLRRGYDPLINVGCDAKKTPLSLAAEYNNTPLIQFLVQHGANVESRDTSERTPLRVAIDHGQLESVRLLLKLGADPRAKDVLAVSPSRAAHKSPQSARKIQDAIKAAKKEQKRFAPLE</sequence>
<comment type="caution">
    <text evidence="1">The sequence shown here is derived from an EMBL/GenBank/DDBJ whole genome shotgun (WGS) entry which is preliminary data.</text>
</comment>
<feature type="non-terminal residue" evidence="1">
    <location>
        <position position="1"/>
    </location>
</feature>
<keyword evidence="2" id="KW-1185">Reference proteome</keyword>
<dbReference type="EMBL" id="JAWDJW010005630">
    <property type="protein sequence ID" value="KAK3067052.1"/>
    <property type="molecule type" value="Genomic_DNA"/>
</dbReference>
<gene>
    <name evidence="1" type="ORF">LTS18_001335</name>
</gene>
<protein>
    <submittedName>
        <fullName evidence="1">Uncharacterized protein</fullName>
    </submittedName>
</protein>
<feature type="non-terminal residue" evidence="1">
    <location>
        <position position="142"/>
    </location>
</feature>